<keyword evidence="1" id="KW-0812">Transmembrane</keyword>
<dbReference type="Proteomes" id="UP000281553">
    <property type="component" value="Unassembled WGS sequence"/>
</dbReference>
<evidence type="ECO:0000313" key="3">
    <source>
        <dbReference type="Proteomes" id="UP000281553"/>
    </source>
</evidence>
<evidence type="ECO:0000313" key="2">
    <source>
        <dbReference type="EMBL" id="VDK89677.1"/>
    </source>
</evidence>
<dbReference type="EMBL" id="UYRU01045500">
    <property type="protein sequence ID" value="VDK89677.1"/>
    <property type="molecule type" value="Genomic_DNA"/>
</dbReference>
<name>A0A3P6TUX7_DIBLA</name>
<dbReference type="AlphaFoldDB" id="A0A3P6TUX7"/>
<proteinExistence type="predicted"/>
<feature type="transmembrane region" description="Helical" evidence="1">
    <location>
        <begin position="20"/>
        <end position="41"/>
    </location>
</feature>
<keyword evidence="1" id="KW-1133">Transmembrane helix</keyword>
<organism evidence="2 3">
    <name type="scientific">Dibothriocephalus latus</name>
    <name type="common">Fish tapeworm</name>
    <name type="synonym">Diphyllobothrium latum</name>
    <dbReference type="NCBI Taxonomy" id="60516"/>
    <lineage>
        <taxon>Eukaryota</taxon>
        <taxon>Metazoa</taxon>
        <taxon>Spiralia</taxon>
        <taxon>Lophotrochozoa</taxon>
        <taxon>Platyhelminthes</taxon>
        <taxon>Cestoda</taxon>
        <taxon>Eucestoda</taxon>
        <taxon>Diphyllobothriidea</taxon>
        <taxon>Diphyllobothriidae</taxon>
        <taxon>Dibothriocephalus</taxon>
    </lineage>
</organism>
<reference evidence="2 3" key="1">
    <citation type="submission" date="2018-11" db="EMBL/GenBank/DDBJ databases">
        <authorList>
            <consortium name="Pathogen Informatics"/>
        </authorList>
    </citation>
    <scope>NUCLEOTIDE SEQUENCE [LARGE SCALE GENOMIC DNA]</scope>
</reference>
<protein>
    <submittedName>
        <fullName evidence="2">Uncharacterized protein</fullName>
    </submittedName>
</protein>
<keyword evidence="3" id="KW-1185">Reference proteome</keyword>
<evidence type="ECO:0000256" key="1">
    <source>
        <dbReference type="SAM" id="Phobius"/>
    </source>
</evidence>
<accession>A0A3P6TUX7</accession>
<sequence length="128" mass="14767">MLLVFYVVTGFLDAIGLHVVSNFFLVPFWLLFVTLLTWMGVRFSGHATQVGETIDDGAQLLVDYASTIFAADEEIKEGQLAVFFLIHRKSYDREDDVEMFFEREHMIMFDDDEGIIHIPRPKNSRCSL</sequence>
<keyword evidence="1" id="KW-0472">Membrane</keyword>
<gene>
    <name evidence="2" type="ORF">DILT_LOCUS4451</name>
</gene>